<feature type="transmembrane region" description="Helical" evidence="6">
    <location>
        <begin position="434"/>
        <end position="453"/>
    </location>
</feature>
<dbReference type="PANTHER" id="PTHR30250">
    <property type="entry name" value="PST FAMILY PREDICTED COLANIC ACID TRANSPORTER"/>
    <property type="match status" value="1"/>
</dbReference>
<evidence type="ECO:0000256" key="3">
    <source>
        <dbReference type="ARBA" id="ARBA00022692"/>
    </source>
</evidence>
<protein>
    <recommendedName>
        <fullName evidence="9">Polysaccharide biosynthesis protein C-terminal domain-containing protein</fullName>
    </recommendedName>
</protein>
<keyword evidence="3 6" id="KW-0812">Transmembrane</keyword>
<organism evidence="7 8">
    <name type="scientific">Asprobacillus argus</name>
    <dbReference type="NCBI Taxonomy" id="3076534"/>
    <lineage>
        <taxon>Bacteria</taxon>
        <taxon>Pseudomonadati</taxon>
        <taxon>Bacteroidota</taxon>
        <taxon>Flavobacteriia</taxon>
        <taxon>Flavobacteriales</taxon>
        <taxon>Flavobacteriaceae</taxon>
        <taxon>Asprobacillus</taxon>
    </lineage>
</organism>
<feature type="transmembrane region" description="Helical" evidence="6">
    <location>
        <begin position="157"/>
        <end position="175"/>
    </location>
</feature>
<reference evidence="7 8" key="1">
    <citation type="submission" date="2023-09" db="EMBL/GenBank/DDBJ databases">
        <title>Novel taxa isolated from Blanes Bay.</title>
        <authorList>
            <person name="Rey-Velasco X."/>
            <person name="Lucena T."/>
        </authorList>
    </citation>
    <scope>NUCLEOTIDE SEQUENCE [LARGE SCALE GENOMIC DNA]</scope>
    <source>
        <strain evidence="7 8">S356</strain>
    </source>
</reference>
<comment type="caution">
    <text evidence="7">The sequence shown here is derived from an EMBL/GenBank/DDBJ whole genome shotgun (WGS) entry which is preliminary data.</text>
</comment>
<evidence type="ECO:0000256" key="5">
    <source>
        <dbReference type="ARBA" id="ARBA00023136"/>
    </source>
</evidence>
<evidence type="ECO:0000256" key="1">
    <source>
        <dbReference type="ARBA" id="ARBA00004651"/>
    </source>
</evidence>
<evidence type="ECO:0000256" key="2">
    <source>
        <dbReference type="ARBA" id="ARBA00022475"/>
    </source>
</evidence>
<keyword evidence="5 6" id="KW-0472">Membrane</keyword>
<feature type="transmembrane region" description="Helical" evidence="6">
    <location>
        <begin position="400"/>
        <end position="422"/>
    </location>
</feature>
<dbReference type="InterPro" id="IPR050833">
    <property type="entry name" value="Poly_Biosynth_Transport"/>
</dbReference>
<dbReference type="Proteomes" id="UP001257277">
    <property type="component" value="Unassembled WGS sequence"/>
</dbReference>
<keyword evidence="2" id="KW-1003">Cell membrane</keyword>
<sequence length="521" mass="60824">MAKGYGEIFLKNTFWVYLTKIITQTIALIVNIFVIVELDVSLYGEFNFIMNTVLIISMFSLGGINSVLNRYLPEFLASKDHFRIKKLINYSYFLSLSVFLVFLAFLIFWKEAFISVFDMKGLEGYFLEFIFIVVLYFLKSIIDVATKALLLHKKASIINMFATIIRSFLYIYFLDVLTVELLIRIEMIVLAFIFICEFIVFISYTKKLNAEHTGKRLAFDRNRIKRYGLFSLLNEIGAGIVGKASDYFIIGAMANTYFLGLYSFAFKQFEYVFKILPIKEVLSVIRPIFIQKFTNVNEDDKEFKVLFNLFVKLLLPIYTFPLLLFIVFGEQLIVLVYKVEYIEAYMLIVVMLLSNVIVSLAYPTTLVMVLKERMDLSLLSKSVIIFSIIGGILGMKYYGLIGVVTATVIGDFLRNLFIYILLNRSFKLPYNFKGFWNYSVVFIIPTVTFYYIARDIDSIFKLVLYAICFTVTYFLFNIYFNAMNKNDDEVFKRLSSKSKALQKVESYIRKLLILKRWMYVK</sequence>
<keyword evidence="4 6" id="KW-1133">Transmembrane helix</keyword>
<keyword evidence="8" id="KW-1185">Reference proteome</keyword>
<proteinExistence type="predicted"/>
<dbReference type="RefSeq" id="WP_349242706.1">
    <property type="nucleotide sequence ID" value="NZ_JAVTTO010000005.1"/>
</dbReference>
<feature type="transmembrane region" description="Helical" evidence="6">
    <location>
        <begin position="313"/>
        <end position="338"/>
    </location>
</feature>
<gene>
    <name evidence="7" type="ORF">RQM59_13790</name>
</gene>
<evidence type="ECO:0000256" key="6">
    <source>
        <dbReference type="SAM" id="Phobius"/>
    </source>
</evidence>
<evidence type="ECO:0000256" key="4">
    <source>
        <dbReference type="ARBA" id="ARBA00022989"/>
    </source>
</evidence>
<dbReference type="EMBL" id="JAVTTO010000005">
    <property type="protein sequence ID" value="MDT7833455.1"/>
    <property type="molecule type" value="Genomic_DNA"/>
</dbReference>
<feature type="transmembrane region" description="Helical" evidence="6">
    <location>
        <begin position="224"/>
        <end position="241"/>
    </location>
</feature>
<evidence type="ECO:0000313" key="7">
    <source>
        <dbReference type="EMBL" id="MDT7833455.1"/>
    </source>
</evidence>
<feature type="transmembrane region" description="Helical" evidence="6">
    <location>
        <begin position="344"/>
        <end position="364"/>
    </location>
</feature>
<feature type="transmembrane region" description="Helical" evidence="6">
    <location>
        <begin position="181"/>
        <end position="204"/>
    </location>
</feature>
<feature type="transmembrane region" description="Helical" evidence="6">
    <location>
        <begin position="12"/>
        <end position="36"/>
    </location>
</feature>
<name>A0ABU3LIB9_9FLAO</name>
<feature type="transmembrane region" description="Helical" evidence="6">
    <location>
        <begin position="459"/>
        <end position="480"/>
    </location>
</feature>
<comment type="subcellular location">
    <subcellularLocation>
        <location evidence="1">Cell membrane</location>
        <topology evidence="1">Multi-pass membrane protein</topology>
    </subcellularLocation>
</comment>
<evidence type="ECO:0000313" key="8">
    <source>
        <dbReference type="Proteomes" id="UP001257277"/>
    </source>
</evidence>
<evidence type="ECO:0008006" key="9">
    <source>
        <dbReference type="Google" id="ProtNLM"/>
    </source>
</evidence>
<accession>A0ABU3LIB9</accession>
<feature type="transmembrane region" description="Helical" evidence="6">
    <location>
        <begin position="247"/>
        <end position="266"/>
    </location>
</feature>
<feature type="transmembrane region" description="Helical" evidence="6">
    <location>
        <begin position="376"/>
        <end position="394"/>
    </location>
</feature>
<dbReference type="PANTHER" id="PTHR30250:SF11">
    <property type="entry name" value="O-ANTIGEN TRANSPORTER-RELATED"/>
    <property type="match status" value="1"/>
</dbReference>
<feature type="transmembrane region" description="Helical" evidence="6">
    <location>
        <begin position="48"/>
        <end position="68"/>
    </location>
</feature>
<feature type="transmembrane region" description="Helical" evidence="6">
    <location>
        <begin position="89"/>
        <end position="109"/>
    </location>
</feature>
<feature type="transmembrane region" description="Helical" evidence="6">
    <location>
        <begin position="129"/>
        <end position="150"/>
    </location>
</feature>